<dbReference type="Gene3D" id="2.60.40.10">
    <property type="entry name" value="Immunoglobulins"/>
    <property type="match status" value="1"/>
</dbReference>
<dbReference type="SUPFAM" id="SSF48726">
    <property type="entry name" value="Immunoglobulin"/>
    <property type="match status" value="1"/>
</dbReference>
<dbReference type="Pfam" id="PF07654">
    <property type="entry name" value="C1-set"/>
    <property type="match status" value="1"/>
</dbReference>
<dbReference type="SMART" id="SM00407">
    <property type="entry name" value="IGc1"/>
    <property type="match status" value="1"/>
</dbReference>
<reference evidence="2" key="1">
    <citation type="submission" date="2025-08" db="UniProtKB">
        <authorList>
            <consortium name="Ensembl"/>
        </authorList>
    </citation>
    <scope>IDENTIFICATION</scope>
</reference>
<evidence type="ECO:0000313" key="2">
    <source>
        <dbReference type="Ensembl" id="ENSCPGP00000023055.1"/>
    </source>
</evidence>
<proteinExistence type="predicted"/>
<dbReference type="InterPro" id="IPR013783">
    <property type="entry name" value="Ig-like_fold"/>
</dbReference>
<accession>A0A8C3KFI9</accession>
<dbReference type="Ensembl" id="ENSCPGT00000025198.1">
    <property type="protein sequence ID" value="ENSCPGP00000023055.1"/>
    <property type="gene ID" value="ENSCPGG00000015978.1"/>
</dbReference>
<evidence type="ECO:0000313" key="3">
    <source>
        <dbReference type="Proteomes" id="UP000694419"/>
    </source>
</evidence>
<dbReference type="InterPro" id="IPR036179">
    <property type="entry name" value="Ig-like_dom_sf"/>
</dbReference>
<protein>
    <recommendedName>
        <fullName evidence="1">Ig-like domain-containing protein</fullName>
    </recommendedName>
</protein>
<dbReference type="Proteomes" id="UP000694419">
    <property type="component" value="Unplaced"/>
</dbReference>
<reference evidence="2" key="2">
    <citation type="submission" date="2025-09" db="UniProtKB">
        <authorList>
            <consortium name="Ensembl"/>
        </authorList>
    </citation>
    <scope>IDENTIFICATION</scope>
</reference>
<dbReference type="PROSITE" id="PS50835">
    <property type="entry name" value="IG_LIKE"/>
    <property type="match status" value="1"/>
</dbReference>
<dbReference type="AlphaFoldDB" id="A0A8C3KFI9"/>
<sequence length="110" mass="11964">MGYWSRTGQVEAVTLHPPSREDFEGPHRNSTLLCQYRGPQPLPPTPFRWLKNGVPLAQGVTTHGPVADGQGGYLTSSRATVTEEEWDAGTIYTCQAEEEGWPPSAPTTGP</sequence>
<evidence type="ECO:0000259" key="1">
    <source>
        <dbReference type="PROSITE" id="PS50835"/>
    </source>
</evidence>
<keyword evidence="3" id="KW-1185">Reference proteome</keyword>
<dbReference type="InterPro" id="IPR007110">
    <property type="entry name" value="Ig-like_dom"/>
</dbReference>
<feature type="domain" description="Ig-like" evidence="1">
    <location>
        <begin position="11"/>
        <end position="108"/>
    </location>
</feature>
<name>A0A8C3KFI9_9CHAR</name>
<organism evidence="2 3">
    <name type="scientific">Calidris pygmaea</name>
    <name type="common">Spoon-billed sandpiper</name>
    <dbReference type="NCBI Taxonomy" id="425635"/>
    <lineage>
        <taxon>Eukaryota</taxon>
        <taxon>Metazoa</taxon>
        <taxon>Chordata</taxon>
        <taxon>Craniata</taxon>
        <taxon>Vertebrata</taxon>
        <taxon>Euteleostomi</taxon>
        <taxon>Archelosauria</taxon>
        <taxon>Archosauria</taxon>
        <taxon>Dinosauria</taxon>
        <taxon>Saurischia</taxon>
        <taxon>Theropoda</taxon>
        <taxon>Coelurosauria</taxon>
        <taxon>Aves</taxon>
        <taxon>Neognathae</taxon>
        <taxon>Neoaves</taxon>
        <taxon>Charadriiformes</taxon>
        <taxon>Scolopacidae</taxon>
        <taxon>Calidris</taxon>
    </lineage>
</organism>
<dbReference type="InterPro" id="IPR003597">
    <property type="entry name" value="Ig_C1-set"/>
</dbReference>